<dbReference type="RefSeq" id="WP_155474989.1">
    <property type="nucleotide sequence ID" value="NZ_WNKU01000002.1"/>
</dbReference>
<dbReference type="InterPro" id="IPR011856">
    <property type="entry name" value="tRNA_endonuc-like_dom_sf"/>
</dbReference>
<comment type="caution">
    <text evidence="2">The sequence shown here is derived from an EMBL/GenBank/DDBJ whole genome shotgun (WGS) entry which is preliminary data.</text>
</comment>
<dbReference type="SUPFAM" id="SSF52980">
    <property type="entry name" value="Restriction endonuclease-like"/>
    <property type="match status" value="1"/>
</dbReference>
<protein>
    <submittedName>
        <fullName evidence="2">Holliday junction resolvase</fullName>
    </submittedName>
</protein>
<organism evidence="2 3">
    <name type="scientific">Heliobacterium mobile</name>
    <name type="common">Heliobacillus mobilis</name>
    <dbReference type="NCBI Taxonomy" id="28064"/>
    <lineage>
        <taxon>Bacteria</taxon>
        <taxon>Bacillati</taxon>
        <taxon>Bacillota</taxon>
        <taxon>Clostridia</taxon>
        <taxon>Eubacteriales</taxon>
        <taxon>Heliobacteriaceae</taxon>
        <taxon>Heliobacterium</taxon>
    </lineage>
</organism>
<proteinExistence type="predicted"/>
<name>A0A6I3SGE5_HELMO</name>
<dbReference type="Proteomes" id="UP000430670">
    <property type="component" value="Unassembled WGS sequence"/>
</dbReference>
<reference evidence="2 3" key="1">
    <citation type="submission" date="2019-11" db="EMBL/GenBank/DDBJ databases">
        <title>Whole-genome sequence of a the green, strictly anaerobic photosynthetic bacterium Heliobacillus mobilis DSM 6151.</title>
        <authorList>
            <person name="Kyndt J.A."/>
            <person name="Meyer T.E."/>
        </authorList>
    </citation>
    <scope>NUCLEOTIDE SEQUENCE [LARGE SCALE GENOMIC DNA]</scope>
    <source>
        <strain evidence="2 3">DSM 6151</strain>
    </source>
</reference>
<dbReference type="EMBL" id="WNKU01000002">
    <property type="protein sequence ID" value="MTV47871.1"/>
    <property type="molecule type" value="Genomic_DNA"/>
</dbReference>
<dbReference type="InterPro" id="IPR011335">
    <property type="entry name" value="Restrct_endonuc-II-like"/>
</dbReference>
<dbReference type="Gene3D" id="3.40.1350.10">
    <property type="match status" value="1"/>
</dbReference>
<dbReference type="AlphaFoldDB" id="A0A6I3SGE5"/>
<dbReference type="Pfam" id="PF01870">
    <property type="entry name" value="Hjc"/>
    <property type="match status" value="1"/>
</dbReference>
<dbReference type="GO" id="GO:0003676">
    <property type="term" value="F:nucleic acid binding"/>
    <property type="evidence" value="ECO:0007669"/>
    <property type="project" value="InterPro"/>
</dbReference>
<dbReference type="InterPro" id="IPR002732">
    <property type="entry name" value="Hjc"/>
</dbReference>
<accession>A0A6I3SGE5</accession>
<dbReference type="GO" id="GO:0008821">
    <property type="term" value="F:crossover junction DNA endonuclease activity"/>
    <property type="evidence" value="ECO:0007669"/>
    <property type="project" value="UniProtKB-EC"/>
</dbReference>
<dbReference type="OrthoDB" id="2082913at2"/>
<evidence type="ECO:0000313" key="3">
    <source>
        <dbReference type="Proteomes" id="UP000430670"/>
    </source>
</evidence>
<comment type="catalytic activity">
    <reaction evidence="1">
        <text>Endonucleolytic cleavage at a junction such as a reciprocal single-stranded crossover between two homologous DNA duplexes (Holliday junction).</text>
        <dbReference type="EC" id="3.1.21.10"/>
    </reaction>
</comment>
<evidence type="ECO:0000256" key="1">
    <source>
        <dbReference type="ARBA" id="ARBA00029354"/>
    </source>
</evidence>
<sequence length="119" mass="14026">MPKRTNYQRGYEIERKIVQDLTSHGYLVLRSAGSHSKIDVLGIRKDRILAVQSKRTKVFSLAAYRKEIASIQEVIREYDLGNTMDFELWIWIDHKGFRRWKVTQTDFLPLDLEENLLTG</sequence>
<evidence type="ECO:0000313" key="2">
    <source>
        <dbReference type="EMBL" id="MTV47871.1"/>
    </source>
</evidence>
<keyword evidence="3" id="KW-1185">Reference proteome</keyword>
<gene>
    <name evidence="2" type="ORF">GJ688_02585</name>
</gene>